<organism evidence="2 3">
    <name type="scientific">Gambusia affinis</name>
    <name type="common">Western mosquitofish</name>
    <name type="synonym">Heterandria affinis</name>
    <dbReference type="NCBI Taxonomy" id="33528"/>
    <lineage>
        <taxon>Eukaryota</taxon>
        <taxon>Metazoa</taxon>
        <taxon>Chordata</taxon>
        <taxon>Craniata</taxon>
        <taxon>Vertebrata</taxon>
        <taxon>Euteleostomi</taxon>
        <taxon>Actinopterygii</taxon>
        <taxon>Neopterygii</taxon>
        <taxon>Teleostei</taxon>
        <taxon>Neoteleostei</taxon>
        <taxon>Acanthomorphata</taxon>
        <taxon>Ovalentaria</taxon>
        <taxon>Atherinomorphae</taxon>
        <taxon>Cyprinodontiformes</taxon>
        <taxon>Poeciliidae</taxon>
        <taxon>Poeciliinae</taxon>
        <taxon>Gambusia</taxon>
    </lineage>
</organism>
<keyword evidence="3" id="KW-1185">Reference proteome</keyword>
<dbReference type="EMBL" id="NHOQ01000347">
    <property type="protein sequence ID" value="PWA30655.1"/>
    <property type="molecule type" value="Genomic_DNA"/>
</dbReference>
<evidence type="ECO:0000313" key="3">
    <source>
        <dbReference type="Proteomes" id="UP000250572"/>
    </source>
</evidence>
<reference evidence="2 3" key="1">
    <citation type="journal article" date="2018" name="G3 (Bethesda)">
        <title>A High-Quality Reference Genome for the Invasive Mosquitofish Gambusia affinis Using a Chicago Library.</title>
        <authorList>
            <person name="Hoffberg S.L."/>
            <person name="Troendle N.J."/>
            <person name="Glenn T.C."/>
            <person name="Mahmud O."/>
            <person name="Louha S."/>
            <person name="Chalopin D."/>
            <person name="Bennetzen J.L."/>
            <person name="Mauricio R."/>
        </authorList>
    </citation>
    <scope>NUCLEOTIDE SEQUENCE [LARGE SCALE GENOMIC DNA]</scope>
    <source>
        <strain evidence="2">NE01/NJP1002.9</strain>
        <tissue evidence="2">Muscle</tissue>
    </source>
</reference>
<name>A0A315W498_GAMAF</name>
<protein>
    <submittedName>
        <fullName evidence="2">Uncharacterized protein</fullName>
    </submittedName>
</protein>
<evidence type="ECO:0000313" key="2">
    <source>
        <dbReference type="EMBL" id="PWA30655.1"/>
    </source>
</evidence>
<dbReference type="Proteomes" id="UP000250572">
    <property type="component" value="Unassembled WGS sequence"/>
</dbReference>
<dbReference type="AlphaFoldDB" id="A0A315W498"/>
<evidence type="ECO:0000256" key="1">
    <source>
        <dbReference type="SAM" id="MobiDB-lite"/>
    </source>
</evidence>
<gene>
    <name evidence="2" type="ORF">CCH79_00009309</name>
</gene>
<accession>A0A315W498</accession>
<sequence length="291" mass="32083">MGPGHTLMAKCSCIEILTGEGGGGAAEWGVDEGEVADEEGLGVEAGGIASSKDICKSKRWGGWASWQWGVEKAGTCKWLDGKQNPTEKSLHLDTMPPVNYSSGLELTNRRSQFVPKYTPLTWRNWSKTRYGLADAQLHPSSHQSASWYLLGKTPSPQHDAGTTIVPHWSQQALYPILLKYPLQDSWRSFLQVYKPPEMSVKSAKGGPDSRPPSAASKFRWLGTDDDVSKPIACKYTLHSSKSSTMEKASEEEGSKRKSKRSLSNSSLVAAAYISYLNKLFGQLLKLRMRIM</sequence>
<feature type="region of interest" description="Disordered" evidence="1">
    <location>
        <begin position="198"/>
        <end position="217"/>
    </location>
</feature>
<comment type="caution">
    <text evidence="2">The sequence shown here is derived from an EMBL/GenBank/DDBJ whole genome shotgun (WGS) entry which is preliminary data.</text>
</comment>
<proteinExistence type="predicted"/>